<sequence>MYSRLHGKVATHEYDWAPVLPQLASLLHRRSSTQALQVVFFLNDWEGKATRNLDALFIMVKEKFGHSSFTANFKPHKETQISVASMFASTKKKAQNDDSGDNDAEAEAAFGNYDGSGKNCSSGGSHLSSSTMPGSGSRSSSNKVDNKHPPPNCNSREKKDSTLMISRSTKPAAAAEEMKSGIHAAGFVLSSGGRVNNKRKITDKQEIFRYGKNAITTPLQPSPHPRIVSPTKKPPSSSLPKGHSKSKKIIMPKNSDNHPKKGRTSSSGSLMNFGFSKNKKKG</sequence>
<dbReference type="EMBL" id="HBIU01042827">
    <property type="protein sequence ID" value="CAE0640549.1"/>
    <property type="molecule type" value="Transcribed_RNA"/>
</dbReference>
<feature type="region of interest" description="Disordered" evidence="1">
    <location>
        <begin position="215"/>
        <end position="282"/>
    </location>
</feature>
<feature type="compositionally biased region" description="Low complexity" evidence="1">
    <location>
        <begin position="229"/>
        <end position="241"/>
    </location>
</feature>
<feature type="compositionally biased region" description="Low complexity" evidence="1">
    <location>
        <begin position="121"/>
        <end position="141"/>
    </location>
</feature>
<proteinExistence type="predicted"/>
<reference evidence="2" key="1">
    <citation type="submission" date="2021-01" db="EMBL/GenBank/DDBJ databases">
        <authorList>
            <person name="Corre E."/>
            <person name="Pelletier E."/>
            <person name="Niang G."/>
            <person name="Scheremetjew M."/>
            <person name="Finn R."/>
            <person name="Kale V."/>
            <person name="Holt S."/>
            <person name="Cochrane G."/>
            <person name="Meng A."/>
            <person name="Brown T."/>
            <person name="Cohen L."/>
        </authorList>
    </citation>
    <scope>NUCLEOTIDE SEQUENCE</scope>
    <source>
        <strain evidence="2">CCMP3107</strain>
    </source>
</reference>
<dbReference type="AlphaFoldDB" id="A0A7S3Y473"/>
<evidence type="ECO:0000256" key="1">
    <source>
        <dbReference type="SAM" id="MobiDB-lite"/>
    </source>
</evidence>
<organism evidence="2">
    <name type="scientific">Heterosigma akashiwo</name>
    <name type="common">Chromophytic alga</name>
    <name type="synonym">Heterosigma carterae</name>
    <dbReference type="NCBI Taxonomy" id="2829"/>
    <lineage>
        <taxon>Eukaryota</taxon>
        <taxon>Sar</taxon>
        <taxon>Stramenopiles</taxon>
        <taxon>Ochrophyta</taxon>
        <taxon>Raphidophyceae</taxon>
        <taxon>Chattonellales</taxon>
        <taxon>Chattonellaceae</taxon>
        <taxon>Heterosigma</taxon>
    </lineage>
</organism>
<evidence type="ECO:0000313" key="2">
    <source>
        <dbReference type="EMBL" id="CAE0640549.1"/>
    </source>
</evidence>
<accession>A0A7S3Y473</accession>
<protein>
    <submittedName>
        <fullName evidence="2">Uncharacterized protein</fullName>
    </submittedName>
</protein>
<feature type="region of interest" description="Disordered" evidence="1">
    <location>
        <begin position="120"/>
        <end position="172"/>
    </location>
</feature>
<name>A0A7S3Y473_HETAK</name>
<gene>
    <name evidence="2" type="ORF">HAKA00212_LOCUS19370</name>
</gene>